<sequence length="356" mass="40798">MACACIDYHSPNYLFRSVEDHIWRPNAITLETLSAGDGGSFVRSQRRSQISRMVRCRLNILFEHVIRDLNDDINKRIREKRHWERRIVQLDLKPENVLLGADGHIRLTDFGLAKEMSDEDSSTSTMCGTNGWYLFISMFVCSRYAQSQYMAPEMIRRKAYNQAVDWWALGALIYEMVTGYPPFRHKNRKKLHHKILNEKLSLPQWLGPDTHSILKQLLERNVEKRLGSGKSSMFQVKGVQAIKKHAFFKGLDWGLLQQKKVQPPILPNIMSNVDTTYFSEEFTRQDVGRRSRIDSSSATGDTTKLFARFSWVAEDVPSFADIVRSGGVERDTTGTIPKKEGAKIALPNPSATWTIS</sequence>
<name>A0ACC0W2E9_9STRA</name>
<reference evidence="1 2" key="1">
    <citation type="journal article" date="2022" name="bioRxiv">
        <title>The genome of the oomycete Peronosclerospora sorghi, a cosmopolitan pathogen of maize and sorghum, is inflated with dispersed pseudogenes.</title>
        <authorList>
            <person name="Fletcher K."/>
            <person name="Martin F."/>
            <person name="Isakeit T."/>
            <person name="Cavanaugh K."/>
            <person name="Magill C."/>
            <person name="Michelmore R."/>
        </authorList>
    </citation>
    <scope>NUCLEOTIDE SEQUENCE [LARGE SCALE GENOMIC DNA]</scope>
    <source>
        <strain evidence="1">P6</strain>
    </source>
</reference>
<comment type="caution">
    <text evidence="1">The sequence shown here is derived from an EMBL/GenBank/DDBJ whole genome shotgun (WGS) entry which is preliminary data.</text>
</comment>
<protein>
    <submittedName>
        <fullName evidence="1">Uncharacterized protein</fullName>
    </submittedName>
</protein>
<dbReference type="EMBL" id="CM047583">
    <property type="protein sequence ID" value="KAI9912825.1"/>
    <property type="molecule type" value="Genomic_DNA"/>
</dbReference>
<evidence type="ECO:0000313" key="2">
    <source>
        <dbReference type="Proteomes" id="UP001163321"/>
    </source>
</evidence>
<accession>A0ACC0W2E9</accession>
<dbReference type="Proteomes" id="UP001163321">
    <property type="component" value="Chromosome 4"/>
</dbReference>
<keyword evidence="2" id="KW-1185">Reference proteome</keyword>
<organism evidence="1 2">
    <name type="scientific">Peronosclerospora sorghi</name>
    <dbReference type="NCBI Taxonomy" id="230839"/>
    <lineage>
        <taxon>Eukaryota</taxon>
        <taxon>Sar</taxon>
        <taxon>Stramenopiles</taxon>
        <taxon>Oomycota</taxon>
        <taxon>Peronosporomycetes</taxon>
        <taxon>Peronosporales</taxon>
        <taxon>Peronosporaceae</taxon>
        <taxon>Peronosclerospora</taxon>
    </lineage>
</organism>
<proteinExistence type="predicted"/>
<gene>
    <name evidence="1" type="ORF">PsorP6_005577</name>
</gene>
<evidence type="ECO:0000313" key="1">
    <source>
        <dbReference type="EMBL" id="KAI9912825.1"/>
    </source>
</evidence>